<organism evidence="1 2">
    <name type="scientific">Pelagicoccus enzymogenes</name>
    <dbReference type="NCBI Taxonomy" id="2773457"/>
    <lineage>
        <taxon>Bacteria</taxon>
        <taxon>Pseudomonadati</taxon>
        <taxon>Verrucomicrobiota</taxon>
        <taxon>Opitutia</taxon>
        <taxon>Puniceicoccales</taxon>
        <taxon>Pelagicoccaceae</taxon>
        <taxon>Pelagicoccus</taxon>
    </lineage>
</organism>
<dbReference type="PANTHER" id="PTHR37946">
    <property type="entry name" value="SLL1969 PROTEIN"/>
    <property type="match status" value="1"/>
</dbReference>
<comment type="caution">
    <text evidence="1">The sequence shown here is derived from an EMBL/GenBank/DDBJ whole genome shotgun (WGS) entry which is preliminary data.</text>
</comment>
<dbReference type="Proteomes" id="UP000622317">
    <property type="component" value="Unassembled WGS sequence"/>
</dbReference>
<dbReference type="InterPro" id="IPR029058">
    <property type="entry name" value="AB_hydrolase_fold"/>
</dbReference>
<dbReference type="PANTHER" id="PTHR37946:SF1">
    <property type="entry name" value="SLL1969 PROTEIN"/>
    <property type="match status" value="1"/>
</dbReference>
<sequence>MQNGNASKVEQCVALLHGLCRRSHSMEPLRSVFEESGYVVRNIGYPSTRYCLSELAEQTRPEIDALSNRFSQVHFVTHSMGGILLRQMQATRRIRNLGRCVMLAPPNRGSQVVDRLRHWAPFRWVNGPAGGELGTGADSVPRGLGPVDFEVGVIAGNRSINLILSQLLPKPNDGKVAVSHTQVEGQREFRVFPATHPFIMKNQRVQANALAFIQTGAFLAS</sequence>
<dbReference type="RefSeq" id="WP_191616503.1">
    <property type="nucleotide sequence ID" value="NZ_JACYFG010000007.1"/>
</dbReference>
<evidence type="ECO:0000313" key="2">
    <source>
        <dbReference type="Proteomes" id="UP000622317"/>
    </source>
</evidence>
<accession>A0A927F8Z8</accession>
<dbReference type="SUPFAM" id="SSF53474">
    <property type="entry name" value="alpha/beta-Hydrolases"/>
    <property type="match status" value="1"/>
</dbReference>
<dbReference type="AlphaFoldDB" id="A0A927F8Z8"/>
<gene>
    <name evidence="1" type="ORF">IEN85_07700</name>
</gene>
<name>A0A927F8Z8_9BACT</name>
<protein>
    <submittedName>
        <fullName evidence="1">Alpha/beta hydrolase</fullName>
    </submittedName>
</protein>
<proteinExistence type="predicted"/>
<reference evidence="1" key="1">
    <citation type="submission" date="2020-09" db="EMBL/GenBank/DDBJ databases">
        <title>Pelagicoccus enzymogenes sp. nov. with an EPS production, isolated from marine sediment.</title>
        <authorList>
            <person name="Feng X."/>
        </authorList>
    </citation>
    <scope>NUCLEOTIDE SEQUENCE</scope>
    <source>
        <strain evidence="1">NFK12</strain>
    </source>
</reference>
<keyword evidence="1" id="KW-0378">Hydrolase</keyword>
<evidence type="ECO:0000313" key="1">
    <source>
        <dbReference type="EMBL" id="MBD5779375.1"/>
    </source>
</evidence>
<keyword evidence="2" id="KW-1185">Reference proteome</keyword>
<dbReference type="GO" id="GO:0016787">
    <property type="term" value="F:hydrolase activity"/>
    <property type="evidence" value="ECO:0007669"/>
    <property type="project" value="UniProtKB-KW"/>
</dbReference>
<dbReference type="Gene3D" id="3.40.50.1820">
    <property type="entry name" value="alpha/beta hydrolase"/>
    <property type="match status" value="1"/>
</dbReference>
<dbReference type="EMBL" id="JACYFG010000007">
    <property type="protein sequence ID" value="MBD5779375.1"/>
    <property type="molecule type" value="Genomic_DNA"/>
</dbReference>